<proteinExistence type="inferred from homology"/>
<dbReference type="InterPro" id="IPR003495">
    <property type="entry name" value="CobW/HypB/UreG_nucleotide-bd"/>
</dbReference>
<dbReference type="InterPro" id="IPR027417">
    <property type="entry name" value="P-loop_NTPase"/>
</dbReference>
<accession>A0ABN6YUZ0</accession>
<dbReference type="Gene3D" id="3.30.1220.10">
    <property type="entry name" value="CobW-like, C-terminal domain"/>
    <property type="match status" value="1"/>
</dbReference>
<dbReference type="InterPro" id="IPR036627">
    <property type="entry name" value="CobW-likC_sf"/>
</dbReference>
<dbReference type="PANTHER" id="PTHR13748:SF62">
    <property type="entry name" value="COBW DOMAIN-CONTAINING PROTEIN"/>
    <property type="match status" value="1"/>
</dbReference>
<evidence type="ECO:0000256" key="4">
    <source>
        <dbReference type="ARBA" id="ARBA00034320"/>
    </source>
</evidence>
<dbReference type="SUPFAM" id="SSF52540">
    <property type="entry name" value="P-loop containing nucleoside triphosphate hydrolases"/>
    <property type="match status" value="1"/>
</dbReference>
<evidence type="ECO:0000313" key="8">
    <source>
        <dbReference type="EMBL" id="BDZ76325.1"/>
    </source>
</evidence>
<evidence type="ECO:0000256" key="1">
    <source>
        <dbReference type="ARBA" id="ARBA00022741"/>
    </source>
</evidence>
<dbReference type="Proteomes" id="UP001305815">
    <property type="component" value="Chromosome"/>
</dbReference>
<keyword evidence="3" id="KW-0143">Chaperone</keyword>
<evidence type="ECO:0000256" key="5">
    <source>
        <dbReference type="ARBA" id="ARBA00049117"/>
    </source>
</evidence>
<name>A0ABN6YUZ0_9FIRM</name>
<dbReference type="InterPro" id="IPR051316">
    <property type="entry name" value="Zinc-reg_GTPase_activator"/>
</dbReference>
<dbReference type="Pfam" id="PF07683">
    <property type="entry name" value="CobW_C"/>
    <property type="match status" value="1"/>
</dbReference>
<evidence type="ECO:0000256" key="2">
    <source>
        <dbReference type="ARBA" id="ARBA00022801"/>
    </source>
</evidence>
<evidence type="ECO:0000256" key="3">
    <source>
        <dbReference type="ARBA" id="ARBA00023186"/>
    </source>
</evidence>
<keyword evidence="1" id="KW-0547">Nucleotide-binding</keyword>
<sequence length="308" mass="35210">MKILIVSGFLGAGKTTFIKEMSRKLDRDFVVMENEYGETNMDETFLQDNEKLNIWEMTEGCICCTMKADFASSILTIANTLDPEYLIVEPTGVGMLSNVIQNIRQIEYERITLLRPVTILDANCFDRYMHDYEEIFQDQLKSAGTIVISKRNFHIPEETAEFVQKVQKTAPDARIQVQRYSYLDSSWWESLLETDFSGNIIENKGEAKSDFDSFTLSGISLENSSALLLFLEQLVRGEFGDICRSKGILNTGQCHLRFDTVDMRYSLTGFESSGKSQGVFIGTNIKRNALRRKLLPQYIPRIQFRPSS</sequence>
<reference evidence="9" key="1">
    <citation type="journal article" date="2023" name="Int. J. Syst. Evol. Microbiol.">
        <title>Claveliimonas bilis gen. nov., sp. nov., deoxycholic acid-producing bacteria isolated from human faeces, and reclassification of Sellimonas monacensis Zenner et al. 2021 as Claveliimonas monacensis comb. nov.</title>
        <authorList>
            <person name="Hisatomi A."/>
            <person name="Kastawa N.W.E.P.G."/>
            <person name="Song I."/>
            <person name="Ohkuma M."/>
            <person name="Fukiya S."/>
            <person name="Sakamoto M."/>
        </authorList>
    </citation>
    <scope>NUCLEOTIDE SEQUENCE [LARGE SCALE GENOMIC DNA]</scope>
    <source>
        <strain evidence="9">12BBH14</strain>
    </source>
</reference>
<evidence type="ECO:0000259" key="7">
    <source>
        <dbReference type="Pfam" id="PF07683"/>
    </source>
</evidence>
<evidence type="ECO:0000259" key="6">
    <source>
        <dbReference type="Pfam" id="PF02492"/>
    </source>
</evidence>
<dbReference type="RefSeq" id="WP_316266155.1">
    <property type="nucleotide sequence ID" value="NZ_AP027742.1"/>
</dbReference>
<comment type="similarity">
    <text evidence="4">Belongs to the SIMIBI class G3E GTPase family. ZNG1 subfamily.</text>
</comment>
<keyword evidence="2" id="KW-0378">Hydrolase</keyword>
<feature type="domain" description="CobW C-terminal" evidence="7">
    <location>
        <begin position="225"/>
        <end position="294"/>
    </location>
</feature>
<feature type="domain" description="CobW/HypB/UreG nucleotide-binding" evidence="6">
    <location>
        <begin position="3"/>
        <end position="174"/>
    </location>
</feature>
<dbReference type="InterPro" id="IPR011629">
    <property type="entry name" value="CobW-like_C"/>
</dbReference>
<dbReference type="SUPFAM" id="SSF90002">
    <property type="entry name" value="Hypothetical protein YjiA, C-terminal domain"/>
    <property type="match status" value="1"/>
</dbReference>
<keyword evidence="9" id="KW-1185">Reference proteome</keyword>
<comment type="catalytic activity">
    <reaction evidence="5">
        <text>GTP + H2O = GDP + phosphate + H(+)</text>
        <dbReference type="Rhea" id="RHEA:19669"/>
        <dbReference type="ChEBI" id="CHEBI:15377"/>
        <dbReference type="ChEBI" id="CHEBI:15378"/>
        <dbReference type="ChEBI" id="CHEBI:37565"/>
        <dbReference type="ChEBI" id="CHEBI:43474"/>
        <dbReference type="ChEBI" id="CHEBI:58189"/>
    </reaction>
    <physiologicalReaction direction="left-to-right" evidence="5">
        <dbReference type="Rhea" id="RHEA:19670"/>
    </physiologicalReaction>
</comment>
<gene>
    <name evidence="8" type="ORF">Lac1_05080</name>
</gene>
<dbReference type="PANTHER" id="PTHR13748">
    <property type="entry name" value="COBW-RELATED"/>
    <property type="match status" value="1"/>
</dbReference>
<evidence type="ECO:0000313" key="9">
    <source>
        <dbReference type="Proteomes" id="UP001305815"/>
    </source>
</evidence>
<protein>
    <submittedName>
        <fullName evidence="8">GTPase</fullName>
    </submittedName>
</protein>
<dbReference type="Gene3D" id="3.40.50.300">
    <property type="entry name" value="P-loop containing nucleotide triphosphate hydrolases"/>
    <property type="match status" value="1"/>
</dbReference>
<organism evidence="8 9">
    <name type="scientific">Claveliimonas bilis</name>
    <dbReference type="NCBI Taxonomy" id="3028070"/>
    <lineage>
        <taxon>Bacteria</taxon>
        <taxon>Bacillati</taxon>
        <taxon>Bacillota</taxon>
        <taxon>Clostridia</taxon>
        <taxon>Lachnospirales</taxon>
        <taxon>Lachnospiraceae</taxon>
        <taxon>Claveliimonas</taxon>
    </lineage>
</organism>
<dbReference type="EMBL" id="AP027742">
    <property type="protein sequence ID" value="BDZ76325.1"/>
    <property type="molecule type" value="Genomic_DNA"/>
</dbReference>
<dbReference type="Pfam" id="PF02492">
    <property type="entry name" value="cobW"/>
    <property type="match status" value="1"/>
</dbReference>